<evidence type="ECO:0000313" key="1">
    <source>
        <dbReference type="EMBL" id="PKA53802.1"/>
    </source>
</evidence>
<gene>
    <name evidence="1" type="ORF">AXF42_Ash011281</name>
</gene>
<reference evidence="1 2" key="1">
    <citation type="journal article" date="2017" name="Nature">
        <title>The Apostasia genome and the evolution of orchids.</title>
        <authorList>
            <person name="Zhang G.Q."/>
            <person name="Liu K.W."/>
            <person name="Li Z."/>
            <person name="Lohaus R."/>
            <person name="Hsiao Y.Y."/>
            <person name="Niu S.C."/>
            <person name="Wang J.Y."/>
            <person name="Lin Y.C."/>
            <person name="Xu Q."/>
            <person name="Chen L.J."/>
            <person name="Yoshida K."/>
            <person name="Fujiwara S."/>
            <person name="Wang Z.W."/>
            <person name="Zhang Y.Q."/>
            <person name="Mitsuda N."/>
            <person name="Wang M."/>
            <person name="Liu G.H."/>
            <person name="Pecoraro L."/>
            <person name="Huang H.X."/>
            <person name="Xiao X.J."/>
            <person name="Lin M."/>
            <person name="Wu X.Y."/>
            <person name="Wu W.L."/>
            <person name="Chen Y.Y."/>
            <person name="Chang S.B."/>
            <person name="Sakamoto S."/>
            <person name="Ohme-Takagi M."/>
            <person name="Yagi M."/>
            <person name="Zeng S.J."/>
            <person name="Shen C.Y."/>
            <person name="Yeh C.M."/>
            <person name="Luo Y.B."/>
            <person name="Tsai W.C."/>
            <person name="Van de Peer Y."/>
            <person name="Liu Z.J."/>
        </authorList>
    </citation>
    <scope>NUCLEOTIDE SEQUENCE [LARGE SCALE GENOMIC DNA]</scope>
    <source>
        <strain evidence="2">cv. Shenzhen</strain>
        <tissue evidence="1">Stem</tissue>
    </source>
</reference>
<dbReference type="EMBL" id="KZ451988">
    <property type="protein sequence ID" value="PKA53802.1"/>
    <property type="molecule type" value="Genomic_DNA"/>
</dbReference>
<accession>A0A2I0AE29</accession>
<organism evidence="1 2">
    <name type="scientific">Apostasia shenzhenica</name>
    <dbReference type="NCBI Taxonomy" id="1088818"/>
    <lineage>
        <taxon>Eukaryota</taxon>
        <taxon>Viridiplantae</taxon>
        <taxon>Streptophyta</taxon>
        <taxon>Embryophyta</taxon>
        <taxon>Tracheophyta</taxon>
        <taxon>Spermatophyta</taxon>
        <taxon>Magnoliopsida</taxon>
        <taxon>Liliopsida</taxon>
        <taxon>Asparagales</taxon>
        <taxon>Orchidaceae</taxon>
        <taxon>Apostasioideae</taxon>
        <taxon>Apostasia</taxon>
    </lineage>
</organism>
<evidence type="ECO:0000313" key="2">
    <source>
        <dbReference type="Proteomes" id="UP000236161"/>
    </source>
</evidence>
<keyword evidence="2" id="KW-1185">Reference proteome</keyword>
<sequence>MPPSLAGRKSPTKVLWGPRCRLPLLRLVWTNQTEGISLPPEPSTQSLALTL</sequence>
<dbReference type="Proteomes" id="UP000236161">
    <property type="component" value="Unassembled WGS sequence"/>
</dbReference>
<protein>
    <submittedName>
        <fullName evidence="1">Uncharacterized protein</fullName>
    </submittedName>
</protein>
<name>A0A2I0AE29_9ASPA</name>
<proteinExistence type="predicted"/>
<dbReference type="AlphaFoldDB" id="A0A2I0AE29"/>